<feature type="compositionally biased region" description="Polar residues" evidence="1">
    <location>
        <begin position="140"/>
        <end position="150"/>
    </location>
</feature>
<feature type="region of interest" description="Disordered" evidence="1">
    <location>
        <begin position="46"/>
        <end position="102"/>
    </location>
</feature>
<accession>A0A4C1Y7J8</accession>
<dbReference type="EMBL" id="BGZK01001073">
    <property type="protein sequence ID" value="GBP70415.1"/>
    <property type="molecule type" value="Genomic_DNA"/>
</dbReference>
<keyword evidence="3" id="KW-1185">Reference proteome</keyword>
<protein>
    <submittedName>
        <fullName evidence="2">Uncharacterized protein</fullName>
    </submittedName>
</protein>
<comment type="caution">
    <text evidence="2">The sequence shown here is derived from an EMBL/GenBank/DDBJ whole genome shotgun (WGS) entry which is preliminary data.</text>
</comment>
<dbReference type="AlphaFoldDB" id="A0A4C1Y7J8"/>
<organism evidence="2 3">
    <name type="scientific">Eumeta variegata</name>
    <name type="common">Bagworm moth</name>
    <name type="synonym">Eumeta japonica</name>
    <dbReference type="NCBI Taxonomy" id="151549"/>
    <lineage>
        <taxon>Eukaryota</taxon>
        <taxon>Metazoa</taxon>
        <taxon>Ecdysozoa</taxon>
        <taxon>Arthropoda</taxon>
        <taxon>Hexapoda</taxon>
        <taxon>Insecta</taxon>
        <taxon>Pterygota</taxon>
        <taxon>Neoptera</taxon>
        <taxon>Endopterygota</taxon>
        <taxon>Lepidoptera</taxon>
        <taxon>Glossata</taxon>
        <taxon>Ditrysia</taxon>
        <taxon>Tineoidea</taxon>
        <taxon>Psychidae</taxon>
        <taxon>Oiketicinae</taxon>
        <taxon>Eumeta</taxon>
    </lineage>
</organism>
<sequence length="150" mass="16995">MERSRIWRLERLLRSPYGRAWPGQSGRTHCQWLSCGQFGCSTKTGRLDRRDSIRLQNTDGSAGNKAAGTPPPAARPPRAAPGGRVGGSRVRRTRKDRSQEWKEFVLHVGGQRQEMQRQRSMSTCAALHDAIPNDDPRNSEPYSYNNMFNK</sequence>
<evidence type="ECO:0000313" key="3">
    <source>
        <dbReference type="Proteomes" id="UP000299102"/>
    </source>
</evidence>
<evidence type="ECO:0000256" key="1">
    <source>
        <dbReference type="SAM" id="MobiDB-lite"/>
    </source>
</evidence>
<feature type="region of interest" description="Disordered" evidence="1">
    <location>
        <begin position="129"/>
        <end position="150"/>
    </location>
</feature>
<feature type="compositionally biased region" description="Pro residues" evidence="1">
    <location>
        <begin position="69"/>
        <end position="79"/>
    </location>
</feature>
<evidence type="ECO:0000313" key="2">
    <source>
        <dbReference type="EMBL" id="GBP70415.1"/>
    </source>
</evidence>
<proteinExistence type="predicted"/>
<name>A0A4C1Y7J8_EUMVA</name>
<dbReference type="Proteomes" id="UP000299102">
    <property type="component" value="Unassembled WGS sequence"/>
</dbReference>
<gene>
    <name evidence="2" type="ORF">EVAR_89730_1</name>
</gene>
<reference evidence="2 3" key="1">
    <citation type="journal article" date="2019" name="Commun. Biol.">
        <title>The bagworm genome reveals a unique fibroin gene that provides high tensile strength.</title>
        <authorList>
            <person name="Kono N."/>
            <person name="Nakamura H."/>
            <person name="Ohtoshi R."/>
            <person name="Tomita M."/>
            <person name="Numata K."/>
            <person name="Arakawa K."/>
        </authorList>
    </citation>
    <scope>NUCLEOTIDE SEQUENCE [LARGE SCALE GENOMIC DNA]</scope>
</reference>